<evidence type="ECO:0000313" key="10">
    <source>
        <dbReference type="RefSeq" id="XP_031404577.1"/>
    </source>
</evidence>
<dbReference type="PANTHER" id="PTHR31190">
    <property type="entry name" value="DNA-BINDING DOMAIN"/>
    <property type="match status" value="1"/>
</dbReference>
<dbReference type="GO" id="GO:0003700">
    <property type="term" value="F:DNA-binding transcription factor activity"/>
    <property type="evidence" value="ECO:0007669"/>
    <property type="project" value="InterPro"/>
</dbReference>
<feature type="compositionally biased region" description="Polar residues" evidence="7">
    <location>
        <begin position="122"/>
        <end position="131"/>
    </location>
</feature>
<keyword evidence="2" id="KW-0805">Transcription regulation</keyword>
<dbReference type="FunFam" id="3.30.730.10:FF:000001">
    <property type="entry name" value="Ethylene-responsive transcription factor 2"/>
    <property type="match status" value="1"/>
</dbReference>
<evidence type="ECO:0000256" key="7">
    <source>
        <dbReference type="SAM" id="MobiDB-lite"/>
    </source>
</evidence>
<dbReference type="GeneID" id="116213687"/>
<dbReference type="InterPro" id="IPR016177">
    <property type="entry name" value="DNA-bd_dom_sf"/>
</dbReference>
<reference evidence="10" key="2">
    <citation type="submission" date="2025-08" db="UniProtKB">
        <authorList>
            <consortium name="RefSeq"/>
        </authorList>
    </citation>
    <scope>IDENTIFICATION</scope>
    <source>
        <tissue evidence="10">Leaf</tissue>
    </source>
</reference>
<dbReference type="InterPro" id="IPR036955">
    <property type="entry name" value="AP2/ERF_dom_sf"/>
</dbReference>
<feature type="domain" description="AP2/ERF" evidence="8">
    <location>
        <begin position="18"/>
        <end position="76"/>
    </location>
</feature>
<feature type="compositionally biased region" description="Low complexity" evidence="7">
    <location>
        <begin position="86"/>
        <end position="113"/>
    </location>
</feature>
<dbReference type="InterPro" id="IPR044808">
    <property type="entry name" value="ERF_plant"/>
</dbReference>
<evidence type="ECO:0000256" key="3">
    <source>
        <dbReference type="ARBA" id="ARBA00023125"/>
    </source>
</evidence>
<dbReference type="GO" id="GO:0009873">
    <property type="term" value="P:ethylene-activated signaling pathway"/>
    <property type="evidence" value="ECO:0007669"/>
    <property type="project" value="InterPro"/>
</dbReference>
<keyword evidence="3" id="KW-0238">DNA-binding</keyword>
<dbReference type="OrthoDB" id="552345at2759"/>
<dbReference type="PROSITE" id="PS51032">
    <property type="entry name" value="AP2_ERF"/>
    <property type="match status" value="1"/>
</dbReference>
<protein>
    <submittedName>
        <fullName evidence="10">Ethylene-responsive transcription factor ERF096-like</fullName>
    </submittedName>
</protein>
<dbReference type="GO" id="GO:0003677">
    <property type="term" value="F:DNA binding"/>
    <property type="evidence" value="ECO:0007669"/>
    <property type="project" value="UniProtKB-KW"/>
</dbReference>
<evidence type="ECO:0000313" key="9">
    <source>
        <dbReference type="Proteomes" id="UP000515151"/>
    </source>
</evidence>
<evidence type="ECO:0000256" key="6">
    <source>
        <dbReference type="ARBA" id="ARBA00024343"/>
    </source>
</evidence>
<gene>
    <name evidence="10" type="primary">LOC116213687</name>
</gene>
<accession>A0A6P8E3Q7</accession>
<comment type="subcellular location">
    <subcellularLocation>
        <location evidence="1">Nucleus</location>
    </subcellularLocation>
</comment>
<organism evidence="9 10">
    <name type="scientific">Punica granatum</name>
    <name type="common">Pomegranate</name>
    <dbReference type="NCBI Taxonomy" id="22663"/>
    <lineage>
        <taxon>Eukaryota</taxon>
        <taxon>Viridiplantae</taxon>
        <taxon>Streptophyta</taxon>
        <taxon>Embryophyta</taxon>
        <taxon>Tracheophyta</taxon>
        <taxon>Spermatophyta</taxon>
        <taxon>Magnoliopsida</taxon>
        <taxon>eudicotyledons</taxon>
        <taxon>Gunneridae</taxon>
        <taxon>Pentapetalae</taxon>
        <taxon>rosids</taxon>
        <taxon>malvids</taxon>
        <taxon>Myrtales</taxon>
        <taxon>Lythraceae</taxon>
        <taxon>Punica</taxon>
    </lineage>
</organism>
<dbReference type="Gene3D" id="3.30.730.10">
    <property type="entry name" value="AP2/ERF domain"/>
    <property type="match status" value="1"/>
</dbReference>
<dbReference type="GO" id="GO:0005634">
    <property type="term" value="C:nucleus"/>
    <property type="evidence" value="ECO:0007669"/>
    <property type="project" value="UniProtKB-SubCell"/>
</dbReference>
<dbReference type="AlphaFoldDB" id="A0A6P8E3Q7"/>
<dbReference type="PRINTS" id="PR00367">
    <property type="entry name" value="ETHRSPELEMNT"/>
</dbReference>
<keyword evidence="4" id="KW-0804">Transcription</keyword>
<dbReference type="PANTHER" id="PTHR31190:SF134">
    <property type="entry name" value="ETHYLENE-RESPONSIVE TRANSCRIPTION FACTOR ERF098-LIKE"/>
    <property type="match status" value="1"/>
</dbReference>
<dbReference type="InterPro" id="IPR001471">
    <property type="entry name" value="AP2/ERF_dom"/>
</dbReference>
<feature type="region of interest" description="Disordered" evidence="7">
    <location>
        <begin position="80"/>
        <end position="131"/>
    </location>
</feature>
<name>A0A6P8E3Q7_PUNGR</name>
<dbReference type="SUPFAM" id="SSF54171">
    <property type="entry name" value="DNA-binding domain"/>
    <property type="match status" value="1"/>
</dbReference>
<dbReference type="RefSeq" id="XP_031404577.1">
    <property type="nucleotide sequence ID" value="XM_031548717.1"/>
</dbReference>
<reference evidence="9" key="1">
    <citation type="journal article" date="2020" name="Plant Biotechnol. J.">
        <title>The pomegranate (Punica granatum L.) draft genome dissects genetic divergence between soft- and hard-seeded cultivars.</title>
        <authorList>
            <person name="Luo X."/>
            <person name="Li H."/>
            <person name="Wu Z."/>
            <person name="Yao W."/>
            <person name="Zhao P."/>
            <person name="Cao D."/>
            <person name="Yu H."/>
            <person name="Li K."/>
            <person name="Poudel K."/>
            <person name="Zhao D."/>
            <person name="Zhang F."/>
            <person name="Xia X."/>
            <person name="Chen L."/>
            <person name="Wang Q."/>
            <person name="Jing D."/>
            <person name="Cao S."/>
        </authorList>
    </citation>
    <scope>NUCLEOTIDE SEQUENCE [LARGE SCALE GENOMIC DNA]</scope>
    <source>
        <strain evidence="9">cv. Tunisia</strain>
    </source>
</reference>
<keyword evidence="9" id="KW-1185">Reference proteome</keyword>
<evidence type="ECO:0000259" key="8">
    <source>
        <dbReference type="PROSITE" id="PS51032"/>
    </source>
</evidence>
<evidence type="ECO:0000256" key="2">
    <source>
        <dbReference type="ARBA" id="ARBA00023015"/>
    </source>
</evidence>
<evidence type="ECO:0000256" key="5">
    <source>
        <dbReference type="ARBA" id="ARBA00023242"/>
    </source>
</evidence>
<evidence type="ECO:0000256" key="1">
    <source>
        <dbReference type="ARBA" id="ARBA00004123"/>
    </source>
</evidence>
<comment type="similarity">
    <text evidence="6">Belongs to the AP2/ERF transcription factor family. ERF subfamily.</text>
</comment>
<keyword evidence="5" id="KW-0539">Nucleus</keyword>
<sequence>MERHSGGRGRGRSPSEPRYRGVRRRPWGKFAAEVPDPSRNGARRWLGTFDTAEEAARAYDRAAFAIRGRHAILNFPNEHQYLGEQGSSPALAGGANASASSSSVSSSSAHFSGTSGGIEAGSRSSGNEGSSLTREVIELEYLDDSLLEEMLKEEDDRRK</sequence>
<dbReference type="Pfam" id="PF00847">
    <property type="entry name" value="AP2"/>
    <property type="match status" value="1"/>
</dbReference>
<dbReference type="CDD" id="cd00018">
    <property type="entry name" value="AP2"/>
    <property type="match status" value="1"/>
</dbReference>
<evidence type="ECO:0000256" key="4">
    <source>
        <dbReference type="ARBA" id="ARBA00023163"/>
    </source>
</evidence>
<feature type="region of interest" description="Disordered" evidence="7">
    <location>
        <begin position="1"/>
        <end position="43"/>
    </location>
</feature>
<dbReference type="SMART" id="SM00380">
    <property type="entry name" value="AP2"/>
    <property type="match status" value="1"/>
</dbReference>
<feature type="compositionally biased region" description="Basic residues" evidence="7">
    <location>
        <begin position="1"/>
        <end position="11"/>
    </location>
</feature>
<dbReference type="Proteomes" id="UP000515151">
    <property type="component" value="Chromosome 7"/>
</dbReference>
<proteinExistence type="inferred from homology"/>